<evidence type="ECO:0000313" key="2">
    <source>
        <dbReference type="EMBL" id="PON33194.1"/>
    </source>
</evidence>
<sequence>ASSSLLSEPSAPTSSAPSSGLKAGTGFGAVCSHREIAELSAGAPRLKSRLSSPPPVPTKRGRKADLSSEKESPVGKRGRAAPSSGSEDDGATLNLMRRRRSACGGLLGGVGQDKTEKSHSGGALRGPVAEIADVAAVAMTSFAEDALPPTVAESVLGDTLPSTFLISAASGASEEATGVHPVEGHSILVVGGSEPCSSDAGNAQGKGSAAKFELEAHSLENVELVANCSIVQVWSPLPYFSASMLNADLTFLYSAVSHRPLFLFLSSQGVDL</sequence>
<feature type="compositionally biased region" description="Basic and acidic residues" evidence="1">
    <location>
        <begin position="63"/>
        <end position="74"/>
    </location>
</feature>
<feature type="compositionally biased region" description="Low complexity" evidence="1">
    <location>
        <begin position="1"/>
        <end position="21"/>
    </location>
</feature>
<dbReference type="AlphaFoldDB" id="A0A2P5A9K3"/>
<comment type="caution">
    <text evidence="2">The sequence shown here is derived from an EMBL/GenBank/DDBJ whole genome shotgun (WGS) entry which is preliminary data.</text>
</comment>
<feature type="region of interest" description="Disordered" evidence="1">
    <location>
        <begin position="40"/>
        <end position="91"/>
    </location>
</feature>
<evidence type="ECO:0000256" key="1">
    <source>
        <dbReference type="SAM" id="MobiDB-lite"/>
    </source>
</evidence>
<gene>
    <name evidence="2" type="ORF">PanWU01x14_354730</name>
</gene>
<reference evidence="3" key="1">
    <citation type="submission" date="2016-06" db="EMBL/GenBank/DDBJ databases">
        <title>Parallel loss of symbiosis genes in relatives of nitrogen-fixing non-legume Parasponia.</title>
        <authorList>
            <person name="Van Velzen R."/>
            <person name="Holmer R."/>
            <person name="Bu F."/>
            <person name="Rutten L."/>
            <person name="Van Zeijl A."/>
            <person name="Liu W."/>
            <person name="Santuari L."/>
            <person name="Cao Q."/>
            <person name="Sharma T."/>
            <person name="Shen D."/>
            <person name="Roswanjaya Y."/>
            <person name="Wardhani T."/>
            <person name="Kalhor M.S."/>
            <person name="Jansen J."/>
            <person name="Van den Hoogen J."/>
            <person name="Gungor B."/>
            <person name="Hartog M."/>
            <person name="Hontelez J."/>
            <person name="Verver J."/>
            <person name="Yang W.-C."/>
            <person name="Schijlen E."/>
            <person name="Repin R."/>
            <person name="Schilthuizen M."/>
            <person name="Schranz E."/>
            <person name="Heidstra R."/>
            <person name="Miyata K."/>
            <person name="Fedorova E."/>
            <person name="Kohlen W."/>
            <person name="Bisseling T."/>
            <person name="Smit S."/>
            <person name="Geurts R."/>
        </authorList>
    </citation>
    <scope>NUCLEOTIDE SEQUENCE [LARGE SCALE GENOMIC DNA]</scope>
    <source>
        <strain evidence="3">cv. WU1-14</strain>
    </source>
</reference>
<evidence type="ECO:0000313" key="3">
    <source>
        <dbReference type="Proteomes" id="UP000237105"/>
    </source>
</evidence>
<feature type="region of interest" description="Disordered" evidence="1">
    <location>
        <begin position="1"/>
        <end position="26"/>
    </location>
</feature>
<keyword evidence="3" id="KW-1185">Reference proteome</keyword>
<feature type="non-terminal residue" evidence="2">
    <location>
        <position position="1"/>
    </location>
</feature>
<dbReference type="EMBL" id="JXTB01000750">
    <property type="protein sequence ID" value="PON33194.1"/>
    <property type="molecule type" value="Genomic_DNA"/>
</dbReference>
<organism evidence="2 3">
    <name type="scientific">Parasponia andersonii</name>
    <name type="common">Sponia andersonii</name>
    <dbReference type="NCBI Taxonomy" id="3476"/>
    <lineage>
        <taxon>Eukaryota</taxon>
        <taxon>Viridiplantae</taxon>
        <taxon>Streptophyta</taxon>
        <taxon>Embryophyta</taxon>
        <taxon>Tracheophyta</taxon>
        <taxon>Spermatophyta</taxon>
        <taxon>Magnoliopsida</taxon>
        <taxon>eudicotyledons</taxon>
        <taxon>Gunneridae</taxon>
        <taxon>Pentapetalae</taxon>
        <taxon>rosids</taxon>
        <taxon>fabids</taxon>
        <taxon>Rosales</taxon>
        <taxon>Cannabaceae</taxon>
        <taxon>Parasponia</taxon>
    </lineage>
</organism>
<name>A0A2P5A9K3_PARAD</name>
<protein>
    <submittedName>
        <fullName evidence="2">Uncharacterized protein</fullName>
    </submittedName>
</protein>
<dbReference type="Proteomes" id="UP000237105">
    <property type="component" value="Unassembled WGS sequence"/>
</dbReference>
<accession>A0A2P5A9K3</accession>
<proteinExistence type="predicted"/>